<dbReference type="EMBL" id="JBEUDR010000002">
    <property type="protein sequence ID" value="MES5324730.1"/>
    <property type="molecule type" value="Genomic_DNA"/>
</dbReference>
<organism evidence="3 4">
    <name type="scientific">Alcaligenes phenolicus</name>
    <dbReference type="NCBI Taxonomy" id="232846"/>
    <lineage>
        <taxon>Bacteria</taxon>
        <taxon>Pseudomonadati</taxon>
        <taxon>Pseudomonadota</taxon>
        <taxon>Betaproteobacteria</taxon>
        <taxon>Burkholderiales</taxon>
        <taxon>Alcaligenaceae</taxon>
        <taxon>Alcaligenes</taxon>
    </lineage>
</organism>
<comment type="subunit">
    <text evidence="1">Component of the lipopolysaccharide transport and assembly complex. Interacts with LptE and LptA.</text>
</comment>
<name>A0ABV2BJM3_9BURK</name>
<gene>
    <name evidence="1" type="primary">lptD</name>
    <name evidence="3" type="ORF">ABU900_10010</name>
</gene>
<keyword evidence="1" id="KW-0472">Membrane</keyword>
<keyword evidence="1" id="KW-0998">Cell outer membrane</keyword>
<evidence type="ECO:0000313" key="3">
    <source>
        <dbReference type="EMBL" id="MES5324730.1"/>
    </source>
</evidence>
<evidence type="ECO:0000256" key="1">
    <source>
        <dbReference type="HAMAP-Rule" id="MF_01411"/>
    </source>
</evidence>
<dbReference type="InterPro" id="IPR020889">
    <property type="entry name" value="LipoPS_assembly_LptD"/>
</dbReference>
<comment type="caution">
    <text evidence="1">Lacks conserved residue(s) required for the propagation of feature annotation.</text>
</comment>
<protein>
    <recommendedName>
        <fullName evidence="1">LPS-assembly protein LptD</fullName>
    </recommendedName>
</protein>
<feature type="domain" description="LptD C-terminal" evidence="2">
    <location>
        <begin position="295"/>
        <end position="701"/>
    </location>
</feature>
<keyword evidence="4" id="KW-1185">Reference proteome</keyword>
<dbReference type="Proteomes" id="UP001437419">
    <property type="component" value="Unassembled WGS sequence"/>
</dbReference>
<accession>A0ABV2BJM3</accession>
<dbReference type="Pfam" id="PF04453">
    <property type="entry name" value="LptD"/>
    <property type="match status" value="1"/>
</dbReference>
<reference evidence="3 4" key="1">
    <citation type="submission" date="2024-06" db="EMBL/GenBank/DDBJ databases">
        <title>Alcaligenes phenolicus JC896.</title>
        <authorList>
            <person name="Venkata Ramana C."/>
            <person name="Sasikala C."/>
            <person name="Mahima D."/>
        </authorList>
    </citation>
    <scope>NUCLEOTIDE SEQUENCE [LARGE SCALE GENOMIC DNA]</scope>
    <source>
        <strain evidence="3 4">JC896</strain>
    </source>
</reference>
<comment type="caution">
    <text evidence="3">The sequence shown here is derived from an EMBL/GenBank/DDBJ whole genome shotgun (WGS) entry which is preliminary data.</text>
</comment>
<evidence type="ECO:0000259" key="2">
    <source>
        <dbReference type="Pfam" id="PF04453"/>
    </source>
</evidence>
<dbReference type="HAMAP" id="MF_01411">
    <property type="entry name" value="LPS_assembly_LptD"/>
    <property type="match status" value="1"/>
</dbReference>
<dbReference type="InterPro" id="IPR007543">
    <property type="entry name" value="LptD_C"/>
</dbReference>
<dbReference type="InterPro" id="IPR050218">
    <property type="entry name" value="LptD"/>
</dbReference>
<proteinExistence type="inferred from homology"/>
<comment type="similarity">
    <text evidence="1">Belongs to the LptD family.</text>
</comment>
<dbReference type="RefSeq" id="WP_353639847.1">
    <property type="nucleotide sequence ID" value="NZ_JBEUDR010000002.1"/>
</dbReference>
<keyword evidence="1" id="KW-0732">Signal</keyword>
<dbReference type="PANTHER" id="PTHR30189">
    <property type="entry name" value="LPS-ASSEMBLY PROTEIN"/>
    <property type="match status" value="1"/>
</dbReference>
<comment type="subcellular location">
    <subcellularLocation>
        <location evidence="1">Cell outer membrane</location>
    </subcellularLocation>
</comment>
<comment type="function">
    <text evidence="1">Together with LptE, is involved in the assembly of lipopolysaccharide (LPS) at the surface of the outer membrane.</text>
</comment>
<sequence>MQDTTGGAVLVRVAAWYIVLMMTGMGVAQAQSSVRPSLKTSPGLQVRKLQEEDMAVYLIGDQMKTLEDGTLRLEGGAQVRRIDSVVKGDRIDYQEKTGQVEVRGNGLIMRDGALVRSPEFDYNLDADTGRMSSPEFWLGATGGSGTATQADILSSNHMRLSDVNYSGCPCPEPAWYIQSPKVDLYSKENEGVARNGVLYFKGMPLLYSPYLTFPLRKERKSGFLLPTYGMTTRGGIDLSVPYYLNLAPNYDATLTPRFMAKRGAMLGGEFRYLGDSFSGELTGNYLPDDKELGYKRWLFMGQYRQSLPASFYLNADIRRASDDDYFRDFSSFGLNDSTIQDLASTVTLGWAGSQYFRSHVSATRYQTLQDSSTGYRQPQYDKLPEWYLGASRYNWGGFDVVSDNYATRFRLPFYSGNLSEFDDMRSTRLAPDGTRFSSYTTVAYPIVRPGWYITPKAGLHMSQYQTDWYVGDPSPYMAKYAGRSRTQSRVLPILSVDTGMTFERDTTLFGNDSIQTLEPRVYYLYVPYRDQSSLPLYDTSLASFNFAQAFSENIFSGGWDRISNANQVTVGLTSRWLDADTGYERLVLQAAQRLYFDKQTVTLGDEKARTSTRSDYLVGASAALTNTFSVNFDAQFNPDEKRRNRLASGIRWRPKRLATLGVNYRYERDPRQVVDPNFTPTDEDHRGKEYVSMTGQWPLSNKVYAVGRYDYSIQESRGTQTVLGLEYKGDCCWAARVVMQRYAVSARETNKALFFQLELSGLGGIGNDPIKMLRDRVIGYEPVTNPVQEKMIHERYE</sequence>
<dbReference type="PANTHER" id="PTHR30189:SF1">
    <property type="entry name" value="LPS-ASSEMBLY PROTEIN LPTD"/>
    <property type="match status" value="1"/>
</dbReference>
<evidence type="ECO:0000313" key="4">
    <source>
        <dbReference type="Proteomes" id="UP001437419"/>
    </source>
</evidence>